<feature type="transmembrane region" description="Helical" evidence="1">
    <location>
        <begin position="39"/>
        <end position="65"/>
    </location>
</feature>
<dbReference type="InterPro" id="IPR051599">
    <property type="entry name" value="Cell_Envelope_Assoc"/>
</dbReference>
<gene>
    <name evidence="3" type="ORF">EK403_15585</name>
</gene>
<keyword evidence="4" id="KW-1185">Reference proteome</keyword>
<dbReference type="Pfam" id="PF02698">
    <property type="entry name" value="DUF218"/>
    <property type="match status" value="1"/>
</dbReference>
<evidence type="ECO:0000259" key="2">
    <source>
        <dbReference type="Pfam" id="PF02698"/>
    </source>
</evidence>
<proteinExistence type="predicted"/>
<protein>
    <submittedName>
        <fullName evidence="3">YdcF family protein</fullName>
    </submittedName>
</protein>
<dbReference type="Gene3D" id="3.40.50.620">
    <property type="entry name" value="HUPs"/>
    <property type="match status" value="1"/>
</dbReference>
<organism evidence="3 4">
    <name type="scientific">Hansschlegelia zhihuaiae</name>
    <dbReference type="NCBI Taxonomy" id="405005"/>
    <lineage>
        <taxon>Bacteria</taxon>
        <taxon>Pseudomonadati</taxon>
        <taxon>Pseudomonadota</taxon>
        <taxon>Alphaproteobacteria</taxon>
        <taxon>Hyphomicrobiales</taxon>
        <taxon>Methylopilaceae</taxon>
        <taxon>Hansschlegelia</taxon>
    </lineage>
</organism>
<keyword evidence="1" id="KW-1133">Transmembrane helix</keyword>
<reference evidence="3 4" key="1">
    <citation type="submission" date="2018-12" db="EMBL/GenBank/DDBJ databases">
        <title>bacterium Hansschlegelia zhihuaiae S113.</title>
        <authorList>
            <person name="He J."/>
        </authorList>
    </citation>
    <scope>NUCLEOTIDE SEQUENCE [LARGE SCALE GENOMIC DNA]</scope>
    <source>
        <strain evidence="3 4">S 113</strain>
    </source>
</reference>
<accession>A0A4Q0MDK8</accession>
<feature type="transmembrane region" description="Helical" evidence="1">
    <location>
        <begin position="12"/>
        <end position="32"/>
    </location>
</feature>
<dbReference type="RefSeq" id="WP_128778384.1">
    <property type="nucleotide sequence ID" value="NZ_RYFI01000015.1"/>
</dbReference>
<dbReference type="GO" id="GO:0000270">
    <property type="term" value="P:peptidoglycan metabolic process"/>
    <property type="evidence" value="ECO:0007669"/>
    <property type="project" value="TreeGrafter"/>
</dbReference>
<feature type="domain" description="DUF218" evidence="2">
    <location>
        <begin position="80"/>
        <end position="247"/>
    </location>
</feature>
<name>A0A4Q0MDK8_9HYPH</name>
<keyword evidence="1" id="KW-0812">Transmembrane</keyword>
<comment type="caution">
    <text evidence="3">The sequence shown here is derived from an EMBL/GenBank/DDBJ whole genome shotgun (WGS) entry which is preliminary data.</text>
</comment>
<dbReference type="CDD" id="cd06259">
    <property type="entry name" value="YdcF-like"/>
    <property type="match status" value="1"/>
</dbReference>
<evidence type="ECO:0000313" key="3">
    <source>
        <dbReference type="EMBL" id="RXF71488.1"/>
    </source>
</evidence>
<dbReference type="InterPro" id="IPR003848">
    <property type="entry name" value="DUF218"/>
</dbReference>
<dbReference type="AlphaFoldDB" id="A0A4Q0MDK8"/>
<dbReference type="PANTHER" id="PTHR30336:SF4">
    <property type="entry name" value="ENVELOPE BIOGENESIS FACTOR ELYC"/>
    <property type="match status" value="1"/>
</dbReference>
<sequence length="270" mass="28883">MFFVISKLVESLLLPSNIVGVFALFGLVMLVLRRRRLGVGALAVSATLLLAFGWAPVGAAGVLVLENRFPQPRIEEPITGVIMLGGAVDTHISADRRAAALNEGAERLTATAALARLHPQAKIFLSGGANHLLQSQPLTESRIARELLVAIGVPPDRIFSEELSRTTLENGARSAEALKPVSGERWLLVTSASQMPRAVASFRAAGFAVIPYPVDYRTQGSADLSRPTRSISEGLELSDLAAHEWVGLLAYWALGRTNEAFPTADEAIAK</sequence>
<dbReference type="GO" id="GO:0005886">
    <property type="term" value="C:plasma membrane"/>
    <property type="evidence" value="ECO:0007669"/>
    <property type="project" value="TreeGrafter"/>
</dbReference>
<keyword evidence="1" id="KW-0472">Membrane</keyword>
<dbReference type="EMBL" id="RYFI01000015">
    <property type="protein sequence ID" value="RXF71488.1"/>
    <property type="molecule type" value="Genomic_DNA"/>
</dbReference>
<dbReference type="OrthoDB" id="9809813at2"/>
<dbReference type="PANTHER" id="PTHR30336">
    <property type="entry name" value="INNER MEMBRANE PROTEIN, PROBABLE PERMEASE"/>
    <property type="match status" value="1"/>
</dbReference>
<dbReference type="GO" id="GO:0043164">
    <property type="term" value="P:Gram-negative-bacterium-type cell wall biogenesis"/>
    <property type="evidence" value="ECO:0007669"/>
    <property type="project" value="TreeGrafter"/>
</dbReference>
<dbReference type="Proteomes" id="UP000289708">
    <property type="component" value="Unassembled WGS sequence"/>
</dbReference>
<evidence type="ECO:0000256" key="1">
    <source>
        <dbReference type="SAM" id="Phobius"/>
    </source>
</evidence>
<evidence type="ECO:0000313" key="4">
    <source>
        <dbReference type="Proteomes" id="UP000289708"/>
    </source>
</evidence>
<dbReference type="InterPro" id="IPR014729">
    <property type="entry name" value="Rossmann-like_a/b/a_fold"/>
</dbReference>